<dbReference type="FunFam" id="3.40.50.2000:FF:000037">
    <property type="entry name" value="Glycosyltransferase"/>
    <property type="match status" value="1"/>
</dbReference>
<evidence type="ECO:0000256" key="1">
    <source>
        <dbReference type="ARBA" id="ARBA00009995"/>
    </source>
</evidence>
<evidence type="ECO:0000256" key="4">
    <source>
        <dbReference type="RuleBase" id="RU003718"/>
    </source>
</evidence>
<dbReference type="InterPro" id="IPR002213">
    <property type="entry name" value="UDP_glucos_trans"/>
</dbReference>
<keyword evidence="3 4" id="KW-0808">Transferase</keyword>
<dbReference type="Gene3D" id="3.40.50.2000">
    <property type="entry name" value="Glycogen Phosphorylase B"/>
    <property type="match status" value="2"/>
</dbReference>
<dbReference type="EC" id="2.4.1.-" evidence="5"/>
<accession>A0A922ERB0</accession>
<comment type="caution">
    <text evidence="7">The sequence shown here is derived from an EMBL/GenBank/DDBJ whole genome shotgun (WGS) entry which is preliminary data.</text>
</comment>
<feature type="domain" description="Glycosyltransferase N-terminal" evidence="6">
    <location>
        <begin position="7"/>
        <end position="246"/>
    </location>
</feature>
<dbReference type="PROSITE" id="PS00375">
    <property type="entry name" value="UDPGT"/>
    <property type="match status" value="1"/>
</dbReference>
<keyword evidence="2 4" id="KW-0328">Glycosyltransferase</keyword>
<sequence>MISKPHIVIFPFMSQGHTIPLLDLSKKLSSRSLKVTIITTPSNSSSIRSYTSQYSNIHLREISFPHIHELPHGCENTSQLQSIDQLLLFLRATKKLQAPFEETLEDLSKHQDPPTCVISDSFLGWTNDSCRAFGVSRLVFHGMGAFAMAVKKSLSINQNHKCVESDTEPLDVKGVRLRFEVKKKDLPNSLRQMDSCLSQFFVEAEKSDLGSSGVIVNSFSELEKEHIASLESLYGNGTRAWCVGPLFLYGEMEGERTTQQNGQTSLRKWASWLNRHEEENSVIYVAFGSQADLSESQLDELAYGLELSEMDYILVVRSKSNWEPPSDIVSEGKKGLILKEWIDQKWVLAHRAVGGFLSHCGWNSVLESLSMGVPILAWPMQNEQHLNARFLVEEIKVGVQVPTVSREEGKIVRREVICEAVKELMGGDGSGKKAREKAMELGKWAKRAVQVGGSSYKCLDELIHQLSHQVKTDYS</sequence>
<dbReference type="Proteomes" id="UP000811246">
    <property type="component" value="Chromosome 7"/>
</dbReference>
<dbReference type="Pfam" id="PF00201">
    <property type="entry name" value="UDPGT"/>
    <property type="match status" value="1"/>
</dbReference>
<evidence type="ECO:0000256" key="2">
    <source>
        <dbReference type="ARBA" id="ARBA00022676"/>
    </source>
</evidence>
<organism evidence="7 8">
    <name type="scientific">Carya illinoinensis</name>
    <name type="common">Pecan</name>
    <dbReference type="NCBI Taxonomy" id="32201"/>
    <lineage>
        <taxon>Eukaryota</taxon>
        <taxon>Viridiplantae</taxon>
        <taxon>Streptophyta</taxon>
        <taxon>Embryophyta</taxon>
        <taxon>Tracheophyta</taxon>
        <taxon>Spermatophyta</taxon>
        <taxon>Magnoliopsida</taxon>
        <taxon>eudicotyledons</taxon>
        <taxon>Gunneridae</taxon>
        <taxon>Pentapetalae</taxon>
        <taxon>rosids</taxon>
        <taxon>fabids</taxon>
        <taxon>Fagales</taxon>
        <taxon>Juglandaceae</taxon>
        <taxon>Carya</taxon>
    </lineage>
</organism>
<comment type="similarity">
    <text evidence="1 4">Belongs to the UDP-glycosyltransferase family.</text>
</comment>
<dbReference type="OrthoDB" id="5835829at2759"/>
<dbReference type="SUPFAM" id="SSF53756">
    <property type="entry name" value="UDP-Glycosyltransferase/glycogen phosphorylase"/>
    <property type="match status" value="1"/>
</dbReference>
<evidence type="ECO:0000259" key="6">
    <source>
        <dbReference type="Pfam" id="PF26168"/>
    </source>
</evidence>
<dbReference type="GO" id="GO:0035251">
    <property type="term" value="F:UDP-glucosyltransferase activity"/>
    <property type="evidence" value="ECO:0007669"/>
    <property type="project" value="TreeGrafter"/>
</dbReference>
<dbReference type="InterPro" id="IPR035595">
    <property type="entry name" value="UDP_glycos_trans_CS"/>
</dbReference>
<protein>
    <recommendedName>
        <fullName evidence="5">Glycosyltransferase</fullName>
        <ecNumber evidence="5">2.4.1.-</ecNumber>
    </recommendedName>
</protein>
<reference evidence="7" key="1">
    <citation type="submission" date="2021-01" db="EMBL/GenBank/DDBJ databases">
        <authorList>
            <person name="Lovell J.T."/>
            <person name="Bentley N."/>
            <person name="Bhattarai G."/>
            <person name="Jenkins J.W."/>
            <person name="Sreedasyam A."/>
            <person name="Alarcon Y."/>
            <person name="Bock C."/>
            <person name="Boston L."/>
            <person name="Carlson J."/>
            <person name="Cervantes K."/>
            <person name="Clermont K."/>
            <person name="Krom N."/>
            <person name="Kubenka K."/>
            <person name="Mamidi S."/>
            <person name="Mattison C."/>
            <person name="Monteros M."/>
            <person name="Pisani C."/>
            <person name="Plott C."/>
            <person name="Rajasekar S."/>
            <person name="Rhein H.S."/>
            <person name="Rohla C."/>
            <person name="Song M."/>
            <person name="Hilaire R.S."/>
            <person name="Shu S."/>
            <person name="Wells L."/>
            <person name="Wang X."/>
            <person name="Webber J."/>
            <person name="Heerema R.J."/>
            <person name="Klein P."/>
            <person name="Conner P."/>
            <person name="Grauke L."/>
            <person name="Grimwood J."/>
            <person name="Schmutz J."/>
            <person name="Randall J.J."/>
        </authorList>
    </citation>
    <scope>NUCLEOTIDE SEQUENCE</scope>
    <source>
        <tissue evidence="7">Leaf</tissue>
    </source>
</reference>
<dbReference type="Pfam" id="PF26168">
    <property type="entry name" value="Glyco_transf_N"/>
    <property type="match status" value="1"/>
</dbReference>
<evidence type="ECO:0000313" key="8">
    <source>
        <dbReference type="Proteomes" id="UP000811246"/>
    </source>
</evidence>
<dbReference type="CDD" id="cd03784">
    <property type="entry name" value="GT1_Gtf-like"/>
    <property type="match status" value="1"/>
</dbReference>
<dbReference type="EMBL" id="CM031831">
    <property type="protein sequence ID" value="KAG6706232.1"/>
    <property type="molecule type" value="Genomic_DNA"/>
</dbReference>
<dbReference type="AlphaFoldDB" id="A0A922ERB0"/>
<gene>
    <name evidence="7" type="ORF">I3842_07G213700</name>
</gene>
<evidence type="ECO:0000313" key="7">
    <source>
        <dbReference type="EMBL" id="KAG6706232.1"/>
    </source>
</evidence>
<dbReference type="PANTHER" id="PTHR48047:SF185">
    <property type="entry name" value="GLYCOSYLTRANSFERASE"/>
    <property type="match status" value="1"/>
</dbReference>
<proteinExistence type="inferred from homology"/>
<evidence type="ECO:0000256" key="5">
    <source>
        <dbReference type="RuleBase" id="RU362057"/>
    </source>
</evidence>
<dbReference type="PANTHER" id="PTHR48047">
    <property type="entry name" value="GLYCOSYLTRANSFERASE"/>
    <property type="match status" value="1"/>
</dbReference>
<evidence type="ECO:0000256" key="3">
    <source>
        <dbReference type="ARBA" id="ARBA00022679"/>
    </source>
</evidence>
<name>A0A922ERB0_CARIL</name>
<dbReference type="InterPro" id="IPR058980">
    <property type="entry name" value="Glyco_transf_N"/>
</dbReference>